<feature type="transmembrane region" description="Helical" evidence="2">
    <location>
        <begin position="396"/>
        <end position="418"/>
    </location>
</feature>
<reference evidence="4" key="3">
    <citation type="submission" date="2023-12" db="EMBL/GenBank/DDBJ databases">
        <authorList>
            <person name="Sun Q."/>
            <person name="Inoue M."/>
        </authorList>
    </citation>
    <scope>NUCLEOTIDE SEQUENCE</scope>
    <source>
        <strain evidence="4">JCM 12289</strain>
    </source>
</reference>
<dbReference type="KEGG" id="hdo:MUK72_08125"/>
<sequence>MDRSSRRTRVQLFVVAIAVLALAVRLVGLGARVAHQDEARVAYWAYRYMESGVYWYRPIVHGPFLTIVDSHVFALLGASDFTMRLVVAVVGGLLPLAALLFGDRLRDSETLALALVLAANPVLLYYSRFYRNDLLLAGFMLVAFGFFVRAYDRDRPLHLYLGVAFFALAFTTKENALVYPVTWLGALALLADRRLLMRTHSPAQTLRNATRRIRAGLGRWWLHLVLGVVLFVGIVVFFYAPRGQAAGAEPTLGATFADPTLLPALVEEALIGSWHAFVEQWGSGSGDAYLDTASALWSVLGAGAPVLLGFSVVGFLADRYTGDRPRDVVAFSFFWGAASALGYPVIVDNPFPWEVIHVIVPLAVPAAVGLALVGRIGLSRLRASLGAARSRVDRDAVVAVVAALVLVVVAGQVAASAYDTSYANPQSADNELVQYAQSSSEMKPLLGEIQRAVRANDGTDVLYYGDDPDFDGDELYAPDPGSHLTPTAGDGWFERLPFAWYLEGDEARTNSTNDAAAVRRAVQGADRPPVVIAFGPSEACSKEYDNAADIDQYMNGYERHEVQRFLFDSGCTISSMVVYVDEGAASSRANSSATRAPSPALSPS</sequence>
<dbReference type="Proteomes" id="UP001500962">
    <property type="component" value="Unassembled WGS sequence"/>
</dbReference>
<dbReference type="PIRSF" id="PIRSF030218">
    <property type="entry name" value="Mannosyltr_MA4085_prd"/>
    <property type="match status" value="1"/>
</dbReference>
<dbReference type="InterPro" id="IPR016950">
    <property type="entry name" value="Manno-Trfase_MA4085_prd"/>
</dbReference>
<feature type="transmembrane region" description="Helical" evidence="2">
    <location>
        <begin position="157"/>
        <end position="190"/>
    </location>
</feature>
<feature type="transmembrane region" description="Helical" evidence="2">
    <location>
        <begin position="358"/>
        <end position="376"/>
    </location>
</feature>
<dbReference type="PANTHER" id="PTHR41710:SF2">
    <property type="entry name" value="GLYCOSYL TRANSFERASE FAMILY 39_83 DOMAIN-CONTAINING PROTEIN"/>
    <property type="match status" value="1"/>
</dbReference>
<feature type="transmembrane region" description="Helical" evidence="2">
    <location>
        <begin position="54"/>
        <end position="78"/>
    </location>
</feature>
<evidence type="ECO:0000313" key="4">
    <source>
        <dbReference type="EMBL" id="GAA0463700.1"/>
    </source>
</evidence>
<feature type="transmembrane region" description="Helical" evidence="2">
    <location>
        <begin position="108"/>
        <end position="127"/>
    </location>
</feature>
<feature type="transmembrane region" description="Helical" evidence="2">
    <location>
        <begin position="295"/>
        <end position="316"/>
    </location>
</feature>
<dbReference type="Proteomes" id="UP000830542">
    <property type="component" value="Chromosome"/>
</dbReference>
<feature type="domain" description="Glycosyltransferase RgtA/B/C/D-like" evidence="3">
    <location>
        <begin position="61"/>
        <end position="198"/>
    </location>
</feature>
<reference evidence="5" key="2">
    <citation type="submission" date="2022-04" db="EMBL/GenBank/DDBJ databases">
        <title>Sequencing and genomic assembly of Halococcus dombrowskii.</title>
        <authorList>
            <person name="Lim S.W."/>
            <person name="MacLea K.S."/>
        </authorList>
    </citation>
    <scope>NUCLEOTIDE SEQUENCE</scope>
    <source>
        <strain evidence="5">H4</strain>
    </source>
</reference>
<reference evidence="4" key="1">
    <citation type="journal article" date="2014" name="Int. J. Syst. Evol. Microbiol.">
        <title>Complete genome sequence of Corynebacterium casei LMG S-19264T (=DSM 44701T), isolated from a smear-ripened cheese.</title>
        <authorList>
            <consortium name="US DOE Joint Genome Institute (JGI-PGF)"/>
            <person name="Walter F."/>
            <person name="Albersmeier A."/>
            <person name="Kalinowski J."/>
            <person name="Ruckert C."/>
        </authorList>
    </citation>
    <scope>NUCLEOTIDE SEQUENCE</scope>
    <source>
        <strain evidence="4">JCM 12289</strain>
    </source>
</reference>
<feature type="transmembrane region" description="Helical" evidence="2">
    <location>
        <begin position="12"/>
        <end position="34"/>
    </location>
</feature>
<dbReference type="GeneID" id="71761807"/>
<dbReference type="AlphaFoldDB" id="A0AAV3SG66"/>
<keyword evidence="6" id="KW-1185">Reference proteome</keyword>
<feature type="transmembrane region" description="Helical" evidence="2">
    <location>
        <begin position="328"/>
        <end position="346"/>
    </location>
</feature>
<dbReference type="RefSeq" id="WP_244698678.1">
    <property type="nucleotide sequence ID" value="NZ_BAAADN010000030.1"/>
</dbReference>
<dbReference type="PANTHER" id="PTHR41710">
    <property type="entry name" value="GLYCOSYL TRANSFERASE, FAMILY 39"/>
    <property type="match status" value="1"/>
</dbReference>
<dbReference type="InterPro" id="IPR019962">
    <property type="entry name" value="CHP03663"/>
</dbReference>
<keyword evidence="2" id="KW-0472">Membrane</keyword>
<name>A0AAV3SG66_HALDO</name>
<dbReference type="EMBL" id="BAAADN010000030">
    <property type="protein sequence ID" value="GAA0463700.1"/>
    <property type="molecule type" value="Genomic_DNA"/>
</dbReference>
<evidence type="ECO:0000313" key="7">
    <source>
        <dbReference type="Proteomes" id="UP001500962"/>
    </source>
</evidence>
<dbReference type="EMBL" id="CP095005">
    <property type="protein sequence ID" value="UOO93938.1"/>
    <property type="molecule type" value="Genomic_DNA"/>
</dbReference>
<accession>A0AAV3SG66</accession>
<feature type="transmembrane region" description="Helical" evidence="2">
    <location>
        <begin position="85"/>
        <end position="102"/>
    </location>
</feature>
<feature type="region of interest" description="Disordered" evidence="1">
    <location>
        <begin position="585"/>
        <end position="604"/>
    </location>
</feature>
<dbReference type="NCBIfam" id="TIGR03663">
    <property type="entry name" value="flippase activity-associated protein Agl23"/>
    <property type="match status" value="1"/>
</dbReference>
<evidence type="ECO:0000259" key="3">
    <source>
        <dbReference type="Pfam" id="PF13231"/>
    </source>
</evidence>
<evidence type="ECO:0000256" key="2">
    <source>
        <dbReference type="SAM" id="Phobius"/>
    </source>
</evidence>
<keyword evidence="2" id="KW-1133">Transmembrane helix</keyword>
<evidence type="ECO:0000313" key="5">
    <source>
        <dbReference type="EMBL" id="UOO93938.1"/>
    </source>
</evidence>
<evidence type="ECO:0000313" key="6">
    <source>
        <dbReference type="Proteomes" id="UP000830542"/>
    </source>
</evidence>
<keyword evidence="2" id="KW-0812">Transmembrane</keyword>
<feature type="transmembrane region" description="Helical" evidence="2">
    <location>
        <begin position="220"/>
        <end position="240"/>
    </location>
</feature>
<dbReference type="InterPro" id="IPR038731">
    <property type="entry name" value="RgtA/B/C-like"/>
</dbReference>
<proteinExistence type="predicted"/>
<evidence type="ECO:0000256" key="1">
    <source>
        <dbReference type="SAM" id="MobiDB-lite"/>
    </source>
</evidence>
<dbReference type="Pfam" id="PF13231">
    <property type="entry name" value="PMT_2"/>
    <property type="match status" value="1"/>
</dbReference>
<feature type="transmembrane region" description="Helical" evidence="2">
    <location>
        <begin position="134"/>
        <end position="151"/>
    </location>
</feature>
<protein>
    <submittedName>
        <fullName evidence="4">TIGR03663 family protein</fullName>
    </submittedName>
</protein>
<organism evidence="4 7">
    <name type="scientific">Halococcus dombrowskii</name>
    <dbReference type="NCBI Taxonomy" id="179637"/>
    <lineage>
        <taxon>Archaea</taxon>
        <taxon>Methanobacteriati</taxon>
        <taxon>Methanobacteriota</taxon>
        <taxon>Stenosarchaea group</taxon>
        <taxon>Halobacteria</taxon>
        <taxon>Halobacteriales</taxon>
        <taxon>Halococcaceae</taxon>
        <taxon>Halococcus</taxon>
    </lineage>
</organism>
<gene>
    <name evidence="4" type="ORF">GCM10008985_20630</name>
    <name evidence="5" type="ORF">MUK72_08125</name>
</gene>